<dbReference type="Gene3D" id="2.60.120.200">
    <property type="match status" value="7"/>
</dbReference>
<proteinExistence type="predicted"/>
<comment type="caution">
    <text evidence="1">The sequence shown here is derived from an EMBL/GenBank/DDBJ whole genome shotgun (WGS) entry which is preliminary data.</text>
</comment>
<dbReference type="InterPro" id="IPR013320">
    <property type="entry name" value="ConA-like_dom_sf"/>
</dbReference>
<dbReference type="EMBL" id="JAMWBK010000007">
    <property type="protein sequence ID" value="KAJ8903579.1"/>
    <property type="molecule type" value="Genomic_DNA"/>
</dbReference>
<dbReference type="Pfam" id="PF13385">
    <property type="entry name" value="Laminin_G_3"/>
    <property type="match status" value="6"/>
</dbReference>
<dbReference type="SUPFAM" id="SSF49899">
    <property type="entry name" value="Concanavalin A-like lectins/glucanases"/>
    <property type="match status" value="7"/>
</dbReference>
<dbReference type="Proteomes" id="UP001157974">
    <property type="component" value="Unassembled WGS sequence"/>
</dbReference>
<evidence type="ECO:0000313" key="1">
    <source>
        <dbReference type="EMBL" id="KAJ8903579.1"/>
    </source>
</evidence>
<dbReference type="PANTHER" id="PTHR42535:SF2">
    <property type="entry name" value="CHROMOSOME UNDETERMINED SCAFFOLD_146, WHOLE GENOME SHOTGUN SEQUENCE"/>
    <property type="match status" value="1"/>
</dbReference>
<name>A0AAV8UNG1_9RHOD</name>
<dbReference type="PANTHER" id="PTHR42535">
    <property type="entry name" value="OOKINETE PROTEIN, PUTATIVE-RELATED"/>
    <property type="match status" value="1"/>
</dbReference>
<sequence length="2647" mass="293590">MESSISANETRLREDDGISEGLRVDGDTFARADAVVAEGARTNLNLDGSQSTKDVRFLRHGGKLIVFKLERPQVLSYALLSGAGGSQLEAASKELDYPENIETVSGDGTREQFMLPKASNRSANERSAMETTARFGSGSFDVVSIGMFIYVVRTGVDGESESNLYVADKTLVQRPREGTAPNTIAPVISCDLLVDTYALDGTTLIPVSDRTVPNSKPKTVAMRMIPPATVFSAAGTSAFHGEGPPDHPSALRPLKSQLHLFISTGESVQYFSFPVEQTGMKTVDSDSTPVWTECAVMFRGLFPGSELEALTYRPSVDTLPITDPKLKQTTSGLRIDAELSSGLGLERVLVVFDVFRGPERFVAVLDFDADSRDGSIAEVNGTISTAKMMSNGLGIQESDYVNANWQDTVQNTPHGIIQGEGEDGRRSAVADPGRSAAYRAEMYLLQAEMAGLDTKRQSLASGALLSAYTDDTEIKSISKLIDAYSARLVKLNSLITRHWLDSPAMSPIVVKFDSRGRTMSASVLGCHAAATQPLHALELVQKVKLRLEGFGGGLLTATLDKNSSPAIQRLRLVNEVKPWKEESGWMYFLSRRTRTGEGATTIKLSREATFTKKATSPILISPYCTVTLENKVFQVLEVWRYVPRSPQLLARVLNGESSSFSLGTVMEAFFSERVSLGSKSVSWCLVLKEPSTVSLPPGLPLTVGDLELELTDSIETGSLKLEITAPKLWDIDGEEKVTNELRGMSVTWHGYDAPKHCRQEMRRPARTTTPQYMANLHDSLQLDVDDSDDLPQKQLTVEVRASPIPHQEEVRHTILAAGATGNEGNAELMKLSLVNSQQRPAFVFSDSSPRRTFAHHPQELGLGSGSFTIELWVYFVFRYDATGVNGYGIDPEKKDEKSSGVIPLIAVTSKGEGKLLMGLWLEADEEAAAAKPHFTMPEVGVDIVCPHKLIKREWNHLAFCFDKNLGKREIFINGVEAPSGVYSRAVGHSSFDSSSSDRIPWIASTVNSLQVGFLGTAALDGAIDELRIFNRLRSSEEIAENFNVRHGASEDSLVACYRIGKQDGKERLVDASIFQRKILNFNGWDDKSSSLRWAPILFQSSSAPQSTGRLQVTMKGEEDYFSGDFTFGMWLAFEEAAAPSSVLLTTEHERYLGPRFKLERRDGKIVFSIQQTDTAEEVALVSRRQAEAGKWYHIALIRRQSRKSLELCVDGVAEDYKVVEQGDGTPSRENESFDLNLVFPVEGASGPFWVDELLWFSEALSRDMVRSYMSNRLDTEMPPDNLALAVSMDISAMEVTCFSSLAINCEVLDSQTEIPRNSLSISPQLSSPFACQKVEASICRPTLPLSSACPFRGINEDAVSMPDLEKLSITAAFTIELWLWWKVNDEEREVALMLQSPELTEEGKDLRISLDPVSKQVRFNFLKDKNSLAADLVPETWNHLAFRYSGKSKRKDVLVNGVIADSGIAAWEWETMHDGSPMRWILGGGISSLAPFVGWIEEVRLFRVARSDAWILRDMNNRINTERLPAGELTACYRYNQVARKFVDHSGVTGRLGAEIELTRPVRKRFRTAPALVSRSDSVGTHECFPIGSRKSDTLRFGFPLDALGTGQVYLGTLEELGILDSHGSSPGISIEFWAKIEAVEEAEERILLLETLEPVDGGSLQIGFTEGLFPFVSLGGETTMIIAAEEVQTGQWTHFAFLFDPVDFDTSNVEREWSASILVDGLGEDESGAERRKFKYEGPLAGRANLRFGAPKADVWIDDIRVFNRTRQYRDINRDNHIRLTGFEPNLMAYFCCMEDGRLVDLSRRGFTDPVSTDSIVALNQPEPRKVGALTGLSLVTGQLVLPDMDNIDNESREFTLEMWFRVTVSGTDFNGIKLLSLMSKTSKSPVLTVNLSAERTLVVDGIGESGPIFKLDMWHHLCFQREIRETKGESAKVVLRALRNGVVVFELFPDEQMNMLTKNLQLVIGAGEDDPQNEVEIMEVRMFDVAREPSVVTRDFQTRCHPREAGLKAYYTFEELGVLDQQKRVPNVNAVEFEQSAHKFFANGESLAIGKVSDYGIESGGFSLEAWIFPRATDESQFIFTTGGPNIPGRQLQCSLERGKPRIGNGSFQCTSKFVKLHAGRWYHVSFQGNLSEGFANVILNGIEIGMEAEGVVKGKFEKSDGLFIGPDPTWHGHTGVVEMIDEVRIFNRLRTAQEILRDGDSRILASANGLRGYYCFKNRNYQNRAQNPVKTELMATGYAKTGELMVPAPGPFYANEDAEDFETSAAALSDIPKQRLSLGTVKHYGLEKGDFSIEAWVYYEGADDQGGFPGDRFLCFTKPGVIETRRKLHCVVRNGKPYLGFYSVDRAATVPLKARGWYHLSYQSRLSNGWFGVIVNGLEVEMQNVQSEFTIDHGWLADGNDHFFMGVDSLGSNRRACLMVDDFRVYNRTRTAADVVADMNTRISRSSRGLVGYYYFTNANLRNRADAGPDMLAQAEGTTAMKIVPGRFRKMKPLEIFDHSGHRNSGVVEAQELLLLRKRIQGAPPVMNFVRSRFPKHIAVLYDSKLRWGSNDGANKIEIFVDGAKQKTVNRRRLDVAGKPQISVGGMVLDGGAVVERARGNFSELRLWNAKKSREGILNQMFMRLAQRDDVSEAGKCRLVLSDF</sequence>
<protein>
    <recommendedName>
        <fullName evidence="3">Calmodulin</fullName>
    </recommendedName>
</protein>
<keyword evidence="2" id="KW-1185">Reference proteome</keyword>
<accession>A0AAV8UNG1</accession>
<organism evidence="1 2">
    <name type="scientific">Rhodosorus marinus</name>
    <dbReference type="NCBI Taxonomy" id="101924"/>
    <lineage>
        <taxon>Eukaryota</taxon>
        <taxon>Rhodophyta</taxon>
        <taxon>Stylonematophyceae</taxon>
        <taxon>Stylonematales</taxon>
        <taxon>Stylonemataceae</taxon>
        <taxon>Rhodosorus</taxon>
    </lineage>
</organism>
<reference evidence="1 2" key="1">
    <citation type="journal article" date="2023" name="Nat. Commun.">
        <title>Origin of minicircular mitochondrial genomes in red algae.</title>
        <authorList>
            <person name="Lee Y."/>
            <person name="Cho C.H."/>
            <person name="Lee Y.M."/>
            <person name="Park S.I."/>
            <person name="Yang J.H."/>
            <person name="West J.A."/>
            <person name="Bhattacharya D."/>
            <person name="Yoon H.S."/>
        </authorList>
    </citation>
    <scope>NUCLEOTIDE SEQUENCE [LARGE SCALE GENOMIC DNA]</scope>
    <source>
        <strain evidence="1 2">CCMP1338</strain>
        <tissue evidence="1">Whole cell</tissue>
    </source>
</reference>
<evidence type="ECO:0008006" key="3">
    <source>
        <dbReference type="Google" id="ProtNLM"/>
    </source>
</evidence>
<gene>
    <name evidence="1" type="ORF">NDN08_004683</name>
</gene>
<evidence type="ECO:0000313" key="2">
    <source>
        <dbReference type="Proteomes" id="UP001157974"/>
    </source>
</evidence>